<dbReference type="Pfam" id="PF01923">
    <property type="entry name" value="Cob_adeno_trans"/>
    <property type="match status" value="1"/>
</dbReference>
<organism evidence="18 19">
    <name type="scientific">Methylobacterium haplocladii</name>
    <dbReference type="NCBI Taxonomy" id="1176176"/>
    <lineage>
        <taxon>Bacteria</taxon>
        <taxon>Pseudomonadati</taxon>
        <taxon>Pseudomonadota</taxon>
        <taxon>Alphaproteobacteria</taxon>
        <taxon>Hyphomicrobiales</taxon>
        <taxon>Methylobacteriaceae</taxon>
        <taxon>Methylobacterium</taxon>
    </lineage>
</organism>
<keyword evidence="7 15" id="KW-0808">Transferase</keyword>
<evidence type="ECO:0000256" key="10">
    <source>
        <dbReference type="ARBA" id="ARBA00031529"/>
    </source>
</evidence>
<evidence type="ECO:0000313" key="18">
    <source>
        <dbReference type="EMBL" id="GEP00279.1"/>
    </source>
</evidence>
<protein>
    <recommendedName>
        <fullName evidence="5 15">Corrinoid adenosyltransferase</fullName>
        <ecNumber evidence="4 15">2.5.1.17</ecNumber>
    </recommendedName>
    <alternativeName>
        <fullName evidence="10 15">Cob(II)alamin adenosyltransferase</fullName>
    </alternativeName>
    <alternativeName>
        <fullName evidence="12 15">Cob(II)yrinic acid a,c-diamide adenosyltransferase</fullName>
    </alternativeName>
    <alternativeName>
        <fullName evidence="11 15">Cobinamide/cobalamin adenosyltransferase</fullName>
    </alternativeName>
</protein>
<dbReference type="GO" id="GO:0008817">
    <property type="term" value="F:corrinoid adenosyltransferase activity"/>
    <property type="evidence" value="ECO:0007669"/>
    <property type="project" value="UniProtKB-UniRule"/>
</dbReference>
<dbReference type="InterPro" id="IPR029499">
    <property type="entry name" value="PduO-typ"/>
</dbReference>
<dbReference type="PANTHER" id="PTHR12213">
    <property type="entry name" value="CORRINOID ADENOSYLTRANSFERASE"/>
    <property type="match status" value="1"/>
</dbReference>
<dbReference type="GO" id="GO:0005737">
    <property type="term" value="C:cytoplasm"/>
    <property type="evidence" value="ECO:0007669"/>
    <property type="project" value="UniProtKB-SubCell"/>
</dbReference>
<evidence type="ECO:0000256" key="5">
    <source>
        <dbReference type="ARBA" id="ARBA00020963"/>
    </source>
</evidence>
<dbReference type="PANTHER" id="PTHR12213:SF0">
    <property type="entry name" value="CORRINOID ADENOSYLTRANSFERASE MMAB"/>
    <property type="match status" value="1"/>
</dbReference>
<dbReference type="GO" id="GO:0009236">
    <property type="term" value="P:cobalamin biosynthetic process"/>
    <property type="evidence" value="ECO:0007669"/>
    <property type="project" value="UniProtKB-UniRule"/>
</dbReference>
<evidence type="ECO:0000256" key="6">
    <source>
        <dbReference type="ARBA" id="ARBA00022490"/>
    </source>
</evidence>
<comment type="pathway">
    <text evidence="2 15">Cofactor biosynthesis; adenosylcobalamin biosynthesis; adenosylcobalamin from cob(II)yrinate a,c-diamide: step 2/7.</text>
</comment>
<evidence type="ECO:0000256" key="9">
    <source>
        <dbReference type="ARBA" id="ARBA00022840"/>
    </source>
</evidence>
<dbReference type="Proteomes" id="UP000321258">
    <property type="component" value="Unassembled WGS sequence"/>
</dbReference>
<evidence type="ECO:0000256" key="2">
    <source>
        <dbReference type="ARBA" id="ARBA00005121"/>
    </source>
</evidence>
<name>A0A512IRM9_9HYPH</name>
<keyword evidence="6" id="KW-0963">Cytoplasm</keyword>
<keyword evidence="19" id="KW-1185">Reference proteome</keyword>
<evidence type="ECO:0000256" key="8">
    <source>
        <dbReference type="ARBA" id="ARBA00022741"/>
    </source>
</evidence>
<dbReference type="AlphaFoldDB" id="A0A512IRM9"/>
<evidence type="ECO:0000256" key="1">
    <source>
        <dbReference type="ARBA" id="ARBA00004496"/>
    </source>
</evidence>
<evidence type="ECO:0000256" key="3">
    <source>
        <dbReference type="ARBA" id="ARBA00007487"/>
    </source>
</evidence>
<evidence type="ECO:0000256" key="16">
    <source>
        <dbReference type="SAM" id="MobiDB-lite"/>
    </source>
</evidence>
<dbReference type="UniPathway" id="UPA00148">
    <property type="reaction ID" value="UER00233"/>
</dbReference>
<dbReference type="NCBIfam" id="TIGR00636">
    <property type="entry name" value="PduO_Nterm"/>
    <property type="match status" value="1"/>
</dbReference>
<evidence type="ECO:0000256" key="11">
    <source>
        <dbReference type="ARBA" id="ARBA00033334"/>
    </source>
</evidence>
<comment type="caution">
    <text evidence="18">The sequence shown here is derived from an EMBL/GenBank/DDBJ whole genome shotgun (WGS) entry which is preliminary data.</text>
</comment>
<comment type="similarity">
    <text evidence="3 15">Belongs to the Cob(I)alamin adenosyltransferase family.</text>
</comment>
<feature type="domain" description="Cobalamin adenosyltransferase-like" evidence="17">
    <location>
        <begin position="45"/>
        <end position="212"/>
    </location>
</feature>
<evidence type="ECO:0000256" key="15">
    <source>
        <dbReference type="RuleBase" id="RU366026"/>
    </source>
</evidence>
<dbReference type="FunFam" id="1.20.1200.10:FF:000003">
    <property type="entry name" value="ATP:cob(I)alamin adenosyltransferase"/>
    <property type="match status" value="1"/>
</dbReference>
<evidence type="ECO:0000256" key="14">
    <source>
        <dbReference type="ARBA" id="ARBA00048692"/>
    </source>
</evidence>
<evidence type="ECO:0000256" key="4">
    <source>
        <dbReference type="ARBA" id="ARBA00012454"/>
    </source>
</evidence>
<dbReference type="Gene3D" id="1.20.1200.10">
    <property type="entry name" value="Cobalamin adenosyltransferase-like"/>
    <property type="match status" value="1"/>
</dbReference>
<sequence>MLPGALVAPDGRTSALQRPAARETPASGGLFVGTRGQAVVKLNKIYTRTGDKGTTGLANGERRSKADLRVEAYGCVDETNACVGLARLHADPQIDAMLAAIQNDLFDLGADLATPPSDKPLEYEPLRVVASQVARIETDIDALNADLAPLTSFVLPGGSAFSAALHLARTVCRRAERVTVALAAIDSEKISPEAVQYLNRLSDFLFVASRVANANGADDVLWVPGKNR</sequence>
<evidence type="ECO:0000256" key="12">
    <source>
        <dbReference type="ARBA" id="ARBA00033354"/>
    </source>
</evidence>
<dbReference type="InterPro" id="IPR016030">
    <property type="entry name" value="CblAdoTrfase-like"/>
</dbReference>
<evidence type="ECO:0000256" key="7">
    <source>
        <dbReference type="ARBA" id="ARBA00022679"/>
    </source>
</evidence>
<accession>A0A512IRM9</accession>
<dbReference type="GO" id="GO:0005524">
    <property type="term" value="F:ATP binding"/>
    <property type="evidence" value="ECO:0007669"/>
    <property type="project" value="UniProtKB-UniRule"/>
</dbReference>
<reference evidence="18 19" key="1">
    <citation type="submission" date="2019-07" db="EMBL/GenBank/DDBJ databases">
        <title>Whole genome shotgun sequence of Methylobacterium haplocladii NBRC 107714.</title>
        <authorList>
            <person name="Hosoyama A."/>
            <person name="Uohara A."/>
            <person name="Ohji S."/>
            <person name="Ichikawa N."/>
        </authorList>
    </citation>
    <scope>NUCLEOTIDE SEQUENCE [LARGE SCALE GENOMIC DNA]</scope>
    <source>
        <strain evidence="18 19">NBRC 107714</strain>
    </source>
</reference>
<evidence type="ECO:0000259" key="17">
    <source>
        <dbReference type="Pfam" id="PF01923"/>
    </source>
</evidence>
<feature type="region of interest" description="Disordered" evidence="16">
    <location>
        <begin position="1"/>
        <end position="28"/>
    </location>
</feature>
<evidence type="ECO:0000256" key="13">
    <source>
        <dbReference type="ARBA" id="ARBA00048555"/>
    </source>
</evidence>
<keyword evidence="9 15" id="KW-0067">ATP-binding</keyword>
<keyword evidence="15" id="KW-0169">Cobalamin biosynthesis</keyword>
<dbReference type="InterPro" id="IPR036451">
    <property type="entry name" value="CblAdoTrfase-like_sf"/>
</dbReference>
<comment type="catalytic activity">
    <reaction evidence="14 15">
        <text>2 cob(II)alamin + reduced [electron-transfer flavoprotein] + 2 ATP = 2 adenosylcob(III)alamin + 2 triphosphate + oxidized [electron-transfer flavoprotein] + 3 H(+)</text>
        <dbReference type="Rhea" id="RHEA:28671"/>
        <dbReference type="Rhea" id="RHEA-COMP:10685"/>
        <dbReference type="Rhea" id="RHEA-COMP:10686"/>
        <dbReference type="ChEBI" id="CHEBI:15378"/>
        <dbReference type="ChEBI" id="CHEBI:16304"/>
        <dbReference type="ChEBI" id="CHEBI:18036"/>
        <dbReference type="ChEBI" id="CHEBI:18408"/>
        <dbReference type="ChEBI" id="CHEBI:30616"/>
        <dbReference type="ChEBI" id="CHEBI:57692"/>
        <dbReference type="ChEBI" id="CHEBI:58307"/>
        <dbReference type="EC" id="2.5.1.17"/>
    </reaction>
</comment>
<dbReference type="EMBL" id="BJZT01000029">
    <property type="protein sequence ID" value="GEP00279.1"/>
    <property type="molecule type" value="Genomic_DNA"/>
</dbReference>
<comment type="catalytic activity">
    <reaction evidence="13 15">
        <text>2 cob(II)yrinate a,c diamide + reduced [electron-transfer flavoprotein] + 2 ATP = 2 adenosylcob(III)yrinate a,c-diamide + 2 triphosphate + oxidized [electron-transfer flavoprotein] + 3 H(+)</text>
        <dbReference type="Rhea" id="RHEA:11528"/>
        <dbReference type="Rhea" id="RHEA-COMP:10685"/>
        <dbReference type="Rhea" id="RHEA-COMP:10686"/>
        <dbReference type="ChEBI" id="CHEBI:15378"/>
        <dbReference type="ChEBI" id="CHEBI:18036"/>
        <dbReference type="ChEBI" id="CHEBI:30616"/>
        <dbReference type="ChEBI" id="CHEBI:57692"/>
        <dbReference type="ChEBI" id="CHEBI:58307"/>
        <dbReference type="ChEBI" id="CHEBI:58503"/>
        <dbReference type="ChEBI" id="CHEBI:58537"/>
        <dbReference type="EC" id="2.5.1.17"/>
    </reaction>
</comment>
<gene>
    <name evidence="18" type="ORF">MHA02_26660</name>
</gene>
<comment type="subcellular location">
    <subcellularLocation>
        <location evidence="1">Cytoplasm</location>
    </subcellularLocation>
</comment>
<proteinExistence type="inferred from homology"/>
<keyword evidence="8 15" id="KW-0547">Nucleotide-binding</keyword>
<evidence type="ECO:0000313" key="19">
    <source>
        <dbReference type="Proteomes" id="UP000321258"/>
    </source>
</evidence>
<dbReference type="EC" id="2.5.1.17" evidence="4 15"/>
<dbReference type="SUPFAM" id="SSF89028">
    <property type="entry name" value="Cobalamin adenosyltransferase-like"/>
    <property type="match status" value="1"/>
</dbReference>